<keyword evidence="2" id="KW-1133">Transmembrane helix</keyword>
<dbReference type="Pfam" id="PF04264">
    <property type="entry name" value="YceI"/>
    <property type="match status" value="1"/>
</dbReference>
<dbReference type="SMART" id="SM00867">
    <property type="entry name" value="YceI"/>
    <property type="match status" value="1"/>
</dbReference>
<dbReference type="RefSeq" id="WP_014301897.1">
    <property type="nucleotide sequence ID" value="NZ_CAJDXW010000009.1"/>
</dbReference>
<dbReference type="PANTHER" id="PTHR34406">
    <property type="entry name" value="PROTEIN YCEI"/>
    <property type="match status" value="1"/>
</dbReference>
<keyword evidence="2" id="KW-0812">Transmembrane</keyword>
<dbReference type="AlphaFoldDB" id="A0A0D6G726"/>
<evidence type="ECO:0000256" key="2">
    <source>
        <dbReference type="SAM" id="Phobius"/>
    </source>
</evidence>
<dbReference type="PANTHER" id="PTHR34406:SF1">
    <property type="entry name" value="PROTEIN YCEI"/>
    <property type="match status" value="1"/>
</dbReference>
<dbReference type="KEGG" id="cdip:ERS451417_01224"/>
<feature type="domain" description="Lipid/polyisoprenoid-binding YceI-like" evidence="3">
    <location>
        <begin position="57"/>
        <end position="228"/>
    </location>
</feature>
<dbReference type="InterPro" id="IPR007372">
    <property type="entry name" value="Lipid/polyisoprenoid-bd_YceI"/>
</dbReference>
<dbReference type="OMA" id="GLYADWA"/>
<organism evidence="4 5">
    <name type="scientific">Corynebacterium diphtheriae</name>
    <dbReference type="NCBI Taxonomy" id="1717"/>
    <lineage>
        <taxon>Bacteria</taxon>
        <taxon>Bacillati</taxon>
        <taxon>Actinomycetota</taxon>
        <taxon>Actinomycetes</taxon>
        <taxon>Mycobacteriales</taxon>
        <taxon>Corynebacteriaceae</taxon>
        <taxon>Corynebacterium</taxon>
    </lineage>
</organism>
<dbReference type="Proteomes" id="UP000480222">
    <property type="component" value="Unassembled WGS sequence"/>
</dbReference>
<dbReference type="Gene3D" id="2.40.128.110">
    <property type="entry name" value="Lipid/polyisoprenoid-binding, YceI-like"/>
    <property type="match status" value="1"/>
</dbReference>
<evidence type="ECO:0000259" key="3">
    <source>
        <dbReference type="SMART" id="SM00867"/>
    </source>
</evidence>
<dbReference type="GeneID" id="29423153"/>
<keyword evidence="2" id="KW-0472">Membrane</keyword>
<evidence type="ECO:0000256" key="1">
    <source>
        <dbReference type="ARBA" id="ARBA00008812"/>
    </source>
</evidence>
<comment type="similarity">
    <text evidence="1">Belongs to the UPF0312 family.</text>
</comment>
<evidence type="ECO:0000313" key="4">
    <source>
        <dbReference type="EMBL" id="CAB0604218.1"/>
    </source>
</evidence>
<sequence length="232" mass="24797">MDKKQKPIIIGTFIAVAVLAIVAVAIALIPLLTNPGVKTEQVDTANAQPASTDIDGEWSVTYGKAPNISSAGFTFHEVLPGDKRITSGSTRSVSGNVSVQNSHLTSGTVTIDMADIHTDNQKRDTNVRSKIFETAKYPEASYEISQAVDLSAVPSDGTSIELKIPGKLTIHGVTRDVTPDFTIIRDGNTVKVSTTIPINRLDFNVHTPEFVAAKIDENGEINVLLNLEKSGS</sequence>
<dbReference type="EMBL" id="CADDAV010000016">
    <property type="protein sequence ID" value="CAB0604218.1"/>
    <property type="molecule type" value="Genomic_DNA"/>
</dbReference>
<evidence type="ECO:0000313" key="5">
    <source>
        <dbReference type="Proteomes" id="UP000480222"/>
    </source>
</evidence>
<feature type="transmembrane region" description="Helical" evidence="2">
    <location>
        <begin position="7"/>
        <end position="32"/>
    </location>
</feature>
<reference evidence="4 5" key="1">
    <citation type="submission" date="2020-02" db="EMBL/GenBank/DDBJ databases">
        <authorList>
            <person name="Brisse S."/>
        </authorList>
    </citation>
    <scope>NUCLEOTIDE SEQUENCE [LARGE SCALE GENOMIC DNA]</scope>
    <source>
        <strain evidence="4">CIP107547</strain>
    </source>
</reference>
<gene>
    <name evidence="4" type="ORF">CIP107547_01411</name>
</gene>
<dbReference type="InterPro" id="IPR036761">
    <property type="entry name" value="TTHA0802/YceI-like_sf"/>
</dbReference>
<comment type="caution">
    <text evidence="4">The sequence shown here is derived from an EMBL/GenBank/DDBJ whole genome shotgun (WGS) entry which is preliminary data.</text>
</comment>
<dbReference type="SUPFAM" id="SSF101874">
    <property type="entry name" value="YceI-like"/>
    <property type="match status" value="1"/>
</dbReference>
<proteinExistence type="inferred from homology"/>
<accession>A0A0D6G726</accession>
<protein>
    <submittedName>
        <fullName evidence="4">YceI family protein</fullName>
    </submittedName>
</protein>
<name>A0A0D6G726_CORDP</name>